<proteinExistence type="inferred from homology"/>
<comment type="caution">
    <text evidence="5">The sequence shown here is derived from an EMBL/GenBank/DDBJ whole genome shotgun (WGS) entry which is preliminary data.</text>
</comment>
<keyword evidence="6" id="KW-1185">Reference proteome</keyword>
<dbReference type="PANTHER" id="PTHR43780">
    <property type="entry name" value="1-AMINOCYCLOPROPANE-1-CARBOXYLATE DEAMINASE-RELATED"/>
    <property type="match status" value="1"/>
</dbReference>
<accession>A0ABT3THE8</accession>
<dbReference type="RefSeq" id="WP_279245221.1">
    <property type="nucleotide sequence ID" value="NZ_SHNN01000002.1"/>
</dbReference>
<organism evidence="5 6">
    <name type="scientific">Candidatus Litorirhabdus singularis</name>
    <dbReference type="NCBI Taxonomy" id="2518993"/>
    <lineage>
        <taxon>Bacteria</taxon>
        <taxon>Pseudomonadati</taxon>
        <taxon>Pseudomonadota</taxon>
        <taxon>Gammaproteobacteria</taxon>
        <taxon>Cellvibrionales</taxon>
        <taxon>Halieaceae</taxon>
        <taxon>Candidatus Litorirhabdus</taxon>
    </lineage>
</organism>
<dbReference type="PIRSF" id="PIRSF006278">
    <property type="entry name" value="ACCD_DCysDesulf"/>
    <property type="match status" value="1"/>
</dbReference>
<name>A0ABT3THE8_9GAMM</name>
<dbReference type="Pfam" id="PF00291">
    <property type="entry name" value="PALP"/>
    <property type="match status" value="1"/>
</dbReference>
<dbReference type="PANTHER" id="PTHR43780:SF2">
    <property type="entry name" value="1-AMINOCYCLOPROPANE-1-CARBOXYLATE DEAMINASE-RELATED"/>
    <property type="match status" value="1"/>
</dbReference>
<dbReference type="SUPFAM" id="SSF53686">
    <property type="entry name" value="Tryptophan synthase beta subunit-like PLP-dependent enzymes"/>
    <property type="match status" value="1"/>
</dbReference>
<evidence type="ECO:0000256" key="2">
    <source>
        <dbReference type="ARBA" id="ARBA00008639"/>
    </source>
</evidence>
<dbReference type="InterPro" id="IPR036052">
    <property type="entry name" value="TrpB-like_PALP_sf"/>
</dbReference>
<feature type="domain" description="Tryptophan synthase beta chain-like PALP" evidence="4">
    <location>
        <begin position="10"/>
        <end position="316"/>
    </location>
</feature>
<dbReference type="InterPro" id="IPR001926">
    <property type="entry name" value="TrpB-like_PALP"/>
</dbReference>
<evidence type="ECO:0000256" key="3">
    <source>
        <dbReference type="ARBA" id="ARBA00022898"/>
    </source>
</evidence>
<dbReference type="InterPro" id="IPR027278">
    <property type="entry name" value="ACCD_DCysDesulf"/>
</dbReference>
<evidence type="ECO:0000259" key="4">
    <source>
        <dbReference type="Pfam" id="PF00291"/>
    </source>
</evidence>
<gene>
    <name evidence="5" type="ORF">EYC98_10110</name>
</gene>
<dbReference type="EMBL" id="SHNN01000002">
    <property type="protein sequence ID" value="MCX2981215.1"/>
    <property type="molecule type" value="Genomic_DNA"/>
</dbReference>
<evidence type="ECO:0000256" key="1">
    <source>
        <dbReference type="ARBA" id="ARBA00001933"/>
    </source>
</evidence>
<protein>
    <submittedName>
        <fullName evidence="5">D-cysteine desulfhydrase family protein</fullName>
    </submittedName>
</protein>
<comment type="cofactor">
    <cofactor evidence="1">
        <name>pyridoxal 5'-phosphate</name>
        <dbReference type="ChEBI" id="CHEBI:597326"/>
    </cofactor>
</comment>
<sequence length="342" mass="36586">MTPGYPPRIELAQLPTPLQPMHRLAAALGIKHRLWIKRDDFTDSAMGGNKLRKLEFVCAEAIAQGCDMLITCGGLQSNHCRATALTGARLGLPVHLILRGSPEPADGNLLLDHLAGATISCYPPATYVPHFESLQNQWLQHYRGQGFKPWFIPTGASDGIGVWGYINAAGELAADMQACAIESADVVCATGSGGTQAGLTLGAHLHELSARVWGVNVCDDAAWFQRKVKEDVAAWALRYTPGQPAPELNVRVIDGYVGPGYARADAEIFATISQLASTEGIVLDPVYTGKAFHGMLEELKQGRFGDDGDVVFVHTGGIFGVFPQRDGFSQPIDHSGANDAIG</sequence>
<evidence type="ECO:0000313" key="5">
    <source>
        <dbReference type="EMBL" id="MCX2981215.1"/>
    </source>
</evidence>
<keyword evidence="3" id="KW-0663">Pyridoxal phosphate</keyword>
<dbReference type="Proteomes" id="UP001143362">
    <property type="component" value="Unassembled WGS sequence"/>
</dbReference>
<comment type="similarity">
    <text evidence="2">Belongs to the ACC deaminase/D-cysteine desulfhydrase family.</text>
</comment>
<dbReference type="Gene3D" id="3.40.50.1100">
    <property type="match status" value="2"/>
</dbReference>
<reference evidence="5" key="1">
    <citation type="submission" date="2019-02" db="EMBL/GenBank/DDBJ databases">
        <authorList>
            <person name="Li S.-H."/>
        </authorList>
    </citation>
    <scope>NUCLEOTIDE SEQUENCE</scope>
    <source>
        <strain evidence="5">IMCC14734</strain>
    </source>
</reference>
<evidence type="ECO:0000313" key="6">
    <source>
        <dbReference type="Proteomes" id="UP001143362"/>
    </source>
</evidence>